<evidence type="ECO:0000313" key="9">
    <source>
        <dbReference type="EMBL" id="CAF1099410.1"/>
    </source>
</evidence>
<dbReference type="InterPro" id="IPR014720">
    <property type="entry name" value="dsRBD_dom"/>
</dbReference>
<comment type="caution">
    <text evidence="9">The sequence shown here is derived from an EMBL/GenBank/DDBJ whole genome shotgun (WGS) entry which is preliminary data.</text>
</comment>
<keyword evidence="1" id="KW-0677">Repeat</keyword>
<sequence>MDFNLAKNLAQEYCQKRSIRLPVYRTILQTGPSHSPIFQAEVEIDGTIYVGEIANKKRDAEKHAAVKAMIEIRQKKMNKAEENVVSIMPNLSIKTGKEKVEAVACSVCLCPIACGSDVPLIECLHNFHTECLQKWLETKEECPLCRYKIMNADDRSFKILRN</sequence>
<dbReference type="GO" id="GO:0003723">
    <property type="term" value="F:RNA binding"/>
    <property type="evidence" value="ECO:0007669"/>
    <property type="project" value="UniProtKB-UniRule"/>
</dbReference>
<dbReference type="Gene3D" id="3.30.160.20">
    <property type="match status" value="1"/>
</dbReference>
<evidence type="ECO:0000256" key="4">
    <source>
        <dbReference type="ARBA" id="ARBA00022884"/>
    </source>
</evidence>
<evidence type="ECO:0000256" key="5">
    <source>
        <dbReference type="PROSITE-ProRule" id="PRU00175"/>
    </source>
</evidence>
<keyword evidence="2 5" id="KW-0479">Metal-binding</keyword>
<dbReference type="InterPro" id="IPR013083">
    <property type="entry name" value="Znf_RING/FYVE/PHD"/>
</dbReference>
<keyword evidence="11" id="KW-1185">Reference proteome</keyword>
<dbReference type="SUPFAM" id="SSF54768">
    <property type="entry name" value="dsRNA-binding domain-like"/>
    <property type="match status" value="1"/>
</dbReference>
<dbReference type="SMART" id="SM00358">
    <property type="entry name" value="DSRM"/>
    <property type="match status" value="1"/>
</dbReference>
<keyword evidence="4 6" id="KW-0694">RNA-binding</keyword>
<dbReference type="Gene3D" id="3.30.40.10">
    <property type="entry name" value="Zinc/RING finger domain, C3HC4 (zinc finger)"/>
    <property type="match status" value="1"/>
</dbReference>
<evidence type="ECO:0000259" key="8">
    <source>
        <dbReference type="PROSITE" id="PS50137"/>
    </source>
</evidence>
<dbReference type="EMBL" id="CAJNOQ010005458">
    <property type="protein sequence ID" value="CAF1099410.1"/>
    <property type="molecule type" value="Genomic_DNA"/>
</dbReference>
<dbReference type="SUPFAM" id="SSF57850">
    <property type="entry name" value="RING/U-box"/>
    <property type="match status" value="1"/>
</dbReference>
<dbReference type="InterPro" id="IPR001841">
    <property type="entry name" value="Znf_RING"/>
</dbReference>
<organism evidence="9 11">
    <name type="scientific">Didymodactylos carnosus</name>
    <dbReference type="NCBI Taxonomy" id="1234261"/>
    <lineage>
        <taxon>Eukaryota</taxon>
        <taxon>Metazoa</taxon>
        <taxon>Spiralia</taxon>
        <taxon>Gnathifera</taxon>
        <taxon>Rotifera</taxon>
        <taxon>Eurotatoria</taxon>
        <taxon>Bdelloidea</taxon>
        <taxon>Philodinida</taxon>
        <taxon>Philodinidae</taxon>
        <taxon>Didymodactylos</taxon>
    </lineage>
</organism>
<dbReference type="PANTHER" id="PTHR46031:SF35">
    <property type="entry name" value="DRBM DOMAIN-CONTAINING PROTEIN"/>
    <property type="match status" value="1"/>
</dbReference>
<accession>A0A814P087</accession>
<dbReference type="Proteomes" id="UP000663829">
    <property type="component" value="Unassembled WGS sequence"/>
</dbReference>
<evidence type="ECO:0000256" key="6">
    <source>
        <dbReference type="PROSITE-ProRule" id="PRU00266"/>
    </source>
</evidence>
<dbReference type="SMART" id="SM00184">
    <property type="entry name" value="RING"/>
    <property type="match status" value="1"/>
</dbReference>
<evidence type="ECO:0000313" key="10">
    <source>
        <dbReference type="EMBL" id="CAF3864461.1"/>
    </source>
</evidence>
<dbReference type="OrthoDB" id="290834at2759"/>
<dbReference type="PROSITE" id="PS50089">
    <property type="entry name" value="ZF_RING_2"/>
    <property type="match status" value="1"/>
</dbReference>
<proteinExistence type="predicted"/>
<dbReference type="EMBL" id="CAJOBC010005458">
    <property type="protein sequence ID" value="CAF3864461.1"/>
    <property type="molecule type" value="Genomic_DNA"/>
</dbReference>
<evidence type="ECO:0000256" key="2">
    <source>
        <dbReference type="ARBA" id="ARBA00022771"/>
    </source>
</evidence>
<dbReference type="Pfam" id="PF13639">
    <property type="entry name" value="zf-RING_2"/>
    <property type="match status" value="1"/>
</dbReference>
<protein>
    <submittedName>
        <fullName evidence="9">Uncharacterized protein</fullName>
    </submittedName>
</protein>
<dbReference type="PROSITE" id="PS50137">
    <property type="entry name" value="DS_RBD"/>
    <property type="match status" value="1"/>
</dbReference>
<name>A0A814P087_9BILA</name>
<dbReference type="Pfam" id="PF00035">
    <property type="entry name" value="dsrm"/>
    <property type="match status" value="1"/>
</dbReference>
<evidence type="ECO:0000313" key="11">
    <source>
        <dbReference type="Proteomes" id="UP000663829"/>
    </source>
</evidence>
<evidence type="ECO:0000259" key="7">
    <source>
        <dbReference type="PROSITE" id="PS50089"/>
    </source>
</evidence>
<evidence type="ECO:0000256" key="1">
    <source>
        <dbReference type="ARBA" id="ARBA00022737"/>
    </source>
</evidence>
<dbReference type="PANTHER" id="PTHR46031">
    <property type="match status" value="1"/>
</dbReference>
<dbReference type="GO" id="GO:0008270">
    <property type="term" value="F:zinc ion binding"/>
    <property type="evidence" value="ECO:0007669"/>
    <property type="project" value="UniProtKB-KW"/>
</dbReference>
<gene>
    <name evidence="9" type="ORF">GPM918_LOCUS18669</name>
    <name evidence="10" type="ORF">SRO942_LOCUS18666</name>
</gene>
<dbReference type="Proteomes" id="UP000681722">
    <property type="component" value="Unassembled WGS sequence"/>
</dbReference>
<keyword evidence="3" id="KW-0862">Zinc</keyword>
<dbReference type="AlphaFoldDB" id="A0A814P087"/>
<feature type="domain" description="DRBM" evidence="8">
    <location>
        <begin position="5"/>
        <end position="74"/>
    </location>
</feature>
<reference evidence="9" key="1">
    <citation type="submission" date="2021-02" db="EMBL/GenBank/DDBJ databases">
        <authorList>
            <person name="Nowell W R."/>
        </authorList>
    </citation>
    <scope>NUCLEOTIDE SEQUENCE</scope>
</reference>
<evidence type="ECO:0000256" key="3">
    <source>
        <dbReference type="ARBA" id="ARBA00022833"/>
    </source>
</evidence>
<feature type="domain" description="RING-type" evidence="7">
    <location>
        <begin position="105"/>
        <end position="146"/>
    </location>
</feature>
<keyword evidence="2 5" id="KW-0863">Zinc-finger</keyword>